<gene>
    <name evidence="1" type="ORF">PG997_005106</name>
</gene>
<protein>
    <submittedName>
        <fullName evidence="1">Uncharacterized protein</fullName>
    </submittedName>
</protein>
<keyword evidence="2" id="KW-1185">Reference proteome</keyword>
<organism evidence="1 2">
    <name type="scientific">Apiospora hydei</name>
    <dbReference type="NCBI Taxonomy" id="1337664"/>
    <lineage>
        <taxon>Eukaryota</taxon>
        <taxon>Fungi</taxon>
        <taxon>Dikarya</taxon>
        <taxon>Ascomycota</taxon>
        <taxon>Pezizomycotina</taxon>
        <taxon>Sordariomycetes</taxon>
        <taxon>Xylariomycetidae</taxon>
        <taxon>Amphisphaeriales</taxon>
        <taxon>Apiosporaceae</taxon>
        <taxon>Apiospora</taxon>
    </lineage>
</organism>
<dbReference type="RefSeq" id="XP_066673039.1">
    <property type="nucleotide sequence ID" value="XM_066809421.1"/>
</dbReference>
<dbReference type="GeneID" id="92042481"/>
<accession>A0ABR1X424</accession>
<reference evidence="1 2" key="1">
    <citation type="submission" date="2023-01" db="EMBL/GenBank/DDBJ databases">
        <title>Analysis of 21 Apiospora genomes using comparative genomics revels a genus with tremendous synthesis potential of carbohydrate active enzymes and secondary metabolites.</title>
        <authorList>
            <person name="Sorensen T."/>
        </authorList>
    </citation>
    <scope>NUCLEOTIDE SEQUENCE [LARGE SCALE GENOMIC DNA]</scope>
    <source>
        <strain evidence="1 2">CBS 114990</strain>
    </source>
</reference>
<proteinExistence type="predicted"/>
<dbReference type="Proteomes" id="UP001433268">
    <property type="component" value="Unassembled WGS sequence"/>
</dbReference>
<dbReference type="EMBL" id="JAQQWN010000004">
    <property type="protein sequence ID" value="KAK8090145.1"/>
    <property type="molecule type" value="Genomic_DNA"/>
</dbReference>
<evidence type="ECO:0000313" key="2">
    <source>
        <dbReference type="Proteomes" id="UP001433268"/>
    </source>
</evidence>
<evidence type="ECO:0000313" key="1">
    <source>
        <dbReference type="EMBL" id="KAK8090145.1"/>
    </source>
</evidence>
<sequence length="89" mass="10363">MEFSNLAAAYKRRWEEGEGDDPVALCKVELVLVDEKYEWEYEDGERLHELEVLEMANQAILDAGFGTKVPDISAAEWKVEQQKPEHQYF</sequence>
<name>A0ABR1X424_9PEZI</name>
<comment type="caution">
    <text evidence="1">The sequence shown here is derived from an EMBL/GenBank/DDBJ whole genome shotgun (WGS) entry which is preliminary data.</text>
</comment>